<organism evidence="2">
    <name type="scientific">Sesamum latifolium</name>
    <dbReference type="NCBI Taxonomy" id="2727402"/>
    <lineage>
        <taxon>Eukaryota</taxon>
        <taxon>Viridiplantae</taxon>
        <taxon>Streptophyta</taxon>
        <taxon>Embryophyta</taxon>
        <taxon>Tracheophyta</taxon>
        <taxon>Spermatophyta</taxon>
        <taxon>Magnoliopsida</taxon>
        <taxon>eudicotyledons</taxon>
        <taxon>Gunneridae</taxon>
        <taxon>Pentapetalae</taxon>
        <taxon>asterids</taxon>
        <taxon>lamiids</taxon>
        <taxon>Lamiales</taxon>
        <taxon>Pedaliaceae</taxon>
        <taxon>Sesamum</taxon>
    </lineage>
</organism>
<name>A0AAW2W1U3_9LAMI</name>
<evidence type="ECO:0000259" key="1">
    <source>
        <dbReference type="Pfam" id="PF13966"/>
    </source>
</evidence>
<comment type="caution">
    <text evidence="2">The sequence shown here is derived from an EMBL/GenBank/DDBJ whole genome shotgun (WGS) entry which is preliminary data.</text>
</comment>
<dbReference type="AlphaFoldDB" id="A0AAW2W1U3"/>
<sequence length="147" mass="16702">MIREELSAKDADCILSIPLSDNQTGGKIVWYFGKNDCFTVRNAYESAVRRSYQASTSTDRTDWRYVWYSKIPPKVKLFVWRCSHEALPTLMNLKSTGLSLETKCSWCAGEQEDITHVLLKCPFACLVWALTSVRTVTLPQEVDRGTG</sequence>
<proteinExistence type="predicted"/>
<reference evidence="2" key="1">
    <citation type="submission" date="2020-06" db="EMBL/GenBank/DDBJ databases">
        <authorList>
            <person name="Li T."/>
            <person name="Hu X."/>
            <person name="Zhang T."/>
            <person name="Song X."/>
            <person name="Zhang H."/>
            <person name="Dai N."/>
            <person name="Sheng W."/>
            <person name="Hou X."/>
            <person name="Wei L."/>
        </authorList>
    </citation>
    <scope>NUCLEOTIDE SEQUENCE</scope>
    <source>
        <strain evidence="2">KEN1</strain>
        <tissue evidence="2">Leaf</tissue>
    </source>
</reference>
<dbReference type="InterPro" id="IPR026960">
    <property type="entry name" value="RVT-Znf"/>
</dbReference>
<accession>A0AAW2W1U3</accession>
<dbReference type="Pfam" id="PF13966">
    <property type="entry name" value="zf-RVT"/>
    <property type="match status" value="1"/>
</dbReference>
<protein>
    <recommendedName>
        <fullName evidence="1">Reverse transcriptase zinc-binding domain-containing protein</fullName>
    </recommendedName>
</protein>
<feature type="domain" description="Reverse transcriptase zinc-binding" evidence="1">
    <location>
        <begin position="38"/>
        <end position="128"/>
    </location>
</feature>
<reference evidence="2" key="2">
    <citation type="journal article" date="2024" name="Plant">
        <title>Genomic evolution and insights into agronomic trait innovations of Sesamum species.</title>
        <authorList>
            <person name="Miao H."/>
            <person name="Wang L."/>
            <person name="Qu L."/>
            <person name="Liu H."/>
            <person name="Sun Y."/>
            <person name="Le M."/>
            <person name="Wang Q."/>
            <person name="Wei S."/>
            <person name="Zheng Y."/>
            <person name="Lin W."/>
            <person name="Duan Y."/>
            <person name="Cao H."/>
            <person name="Xiong S."/>
            <person name="Wang X."/>
            <person name="Wei L."/>
            <person name="Li C."/>
            <person name="Ma Q."/>
            <person name="Ju M."/>
            <person name="Zhao R."/>
            <person name="Li G."/>
            <person name="Mu C."/>
            <person name="Tian Q."/>
            <person name="Mei H."/>
            <person name="Zhang T."/>
            <person name="Gao T."/>
            <person name="Zhang H."/>
        </authorList>
    </citation>
    <scope>NUCLEOTIDE SEQUENCE</scope>
    <source>
        <strain evidence="2">KEN1</strain>
    </source>
</reference>
<gene>
    <name evidence="2" type="ORF">Slati_2759500</name>
</gene>
<evidence type="ECO:0000313" key="2">
    <source>
        <dbReference type="EMBL" id="KAL0434252.1"/>
    </source>
</evidence>
<dbReference type="EMBL" id="JACGWN010000009">
    <property type="protein sequence ID" value="KAL0434252.1"/>
    <property type="molecule type" value="Genomic_DNA"/>
</dbReference>